<dbReference type="InterPro" id="IPR006439">
    <property type="entry name" value="HAD-SF_hydro_IA"/>
</dbReference>
<dbReference type="SFLD" id="SFLDG01129">
    <property type="entry name" value="C1.5:_HAD__Beta-PGM__Phosphata"/>
    <property type="match status" value="1"/>
</dbReference>
<dbReference type="InterPro" id="IPR023214">
    <property type="entry name" value="HAD_sf"/>
</dbReference>
<evidence type="ECO:0000313" key="3">
    <source>
        <dbReference type="Proteomes" id="UP000296706"/>
    </source>
</evidence>
<sequence length="224" mass="25054">MYDAVVFDNDGVLLELTELEPHYDGAREAFAAVGIEEPADSDVEAMSIGVTPAKLDDVCQRYDLDPATFWRERDRAIAQRQHEEMRAGRKRPYDDINHLDALECPLGVVSSNQDATVDFAFEHFGLDHHFETVYGRPPTVESLHRKKPEPYYLERALSDLGTREALYVGDSETDVEAAHAAGIDSAFVRRPHRDDTELSVSPDYEITGLDEVVDLTTAGRASDD</sequence>
<dbReference type="InterPro" id="IPR036412">
    <property type="entry name" value="HAD-like_sf"/>
</dbReference>
<proteinExistence type="inferred from homology"/>
<dbReference type="Pfam" id="PF13419">
    <property type="entry name" value="HAD_2"/>
    <property type="match status" value="1"/>
</dbReference>
<evidence type="ECO:0000313" key="2">
    <source>
        <dbReference type="EMBL" id="QCC51557.1"/>
    </source>
</evidence>
<dbReference type="KEGG" id="hsn:DV733_10010"/>
<dbReference type="NCBIfam" id="TIGR01549">
    <property type="entry name" value="HAD-SF-IA-v1"/>
    <property type="match status" value="1"/>
</dbReference>
<dbReference type="GO" id="GO:0008967">
    <property type="term" value="F:phosphoglycolate phosphatase activity"/>
    <property type="evidence" value="ECO:0007669"/>
    <property type="project" value="TreeGrafter"/>
</dbReference>
<dbReference type="PANTHER" id="PTHR43434:SF1">
    <property type="entry name" value="PHOSPHOGLYCOLATE PHOSPHATASE"/>
    <property type="match status" value="1"/>
</dbReference>
<dbReference type="AlphaFoldDB" id="A0A4D6HFL6"/>
<dbReference type="InterPro" id="IPR050155">
    <property type="entry name" value="HAD-like_hydrolase_sf"/>
</dbReference>
<organism evidence="2 3">
    <name type="scientific">Halapricum salinum</name>
    <dbReference type="NCBI Taxonomy" id="1457250"/>
    <lineage>
        <taxon>Archaea</taxon>
        <taxon>Methanobacteriati</taxon>
        <taxon>Methanobacteriota</taxon>
        <taxon>Stenosarchaea group</taxon>
        <taxon>Halobacteria</taxon>
        <taxon>Halobacteriales</taxon>
        <taxon>Haloarculaceae</taxon>
        <taxon>Halapricum</taxon>
    </lineage>
</organism>
<keyword evidence="3" id="KW-1185">Reference proteome</keyword>
<accession>A0A4D6HFL6</accession>
<dbReference type="STRING" id="1457250.GCA_000755225_00896"/>
<dbReference type="InterPro" id="IPR041492">
    <property type="entry name" value="HAD_2"/>
</dbReference>
<protein>
    <submittedName>
        <fullName evidence="2">HAD family hydrolase</fullName>
    </submittedName>
</protein>
<dbReference type="Proteomes" id="UP000296706">
    <property type="component" value="Chromosome"/>
</dbReference>
<gene>
    <name evidence="2" type="ORF">DV733_10010</name>
</gene>
<name>A0A4D6HFL6_9EURY</name>
<comment type="similarity">
    <text evidence="1">Belongs to the HAD-like hydrolase superfamily.</text>
</comment>
<dbReference type="GO" id="GO:0006281">
    <property type="term" value="P:DNA repair"/>
    <property type="evidence" value="ECO:0007669"/>
    <property type="project" value="TreeGrafter"/>
</dbReference>
<dbReference type="EMBL" id="CP031310">
    <property type="protein sequence ID" value="QCC51557.1"/>
    <property type="molecule type" value="Genomic_DNA"/>
</dbReference>
<keyword evidence="2" id="KW-0378">Hydrolase</keyword>
<dbReference type="PANTHER" id="PTHR43434">
    <property type="entry name" value="PHOSPHOGLYCOLATE PHOSPHATASE"/>
    <property type="match status" value="1"/>
</dbReference>
<dbReference type="RefSeq" id="WP_049994832.1">
    <property type="nucleotide sequence ID" value="NZ_CP031310.1"/>
</dbReference>
<dbReference type="SFLD" id="SFLDS00003">
    <property type="entry name" value="Haloacid_Dehalogenase"/>
    <property type="match status" value="1"/>
</dbReference>
<evidence type="ECO:0000256" key="1">
    <source>
        <dbReference type="ARBA" id="ARBA00007958"/>
    </source>
</evidence>
<reference evidence="2 3" key="1">
    <citation type="journal article" date="2019" name="Nat. Commun.">
        <title>A new type of DNA phosphorothioation-based antiviral system in archaea.</title>
        <authorList>
            <person name="Xiong L."/>
            <person name="Liu S."/>
            <person name="Chen S."/>
            <person name="Xiao Y."/>
            <person name="Zhu B."/>
            <person name="Gao Y."/>
            <person name="Zhang Y."/>
            <person name="Chen B."/>
            <person name="Luo J."/>
            <person name="Deng Z."/>
            <person name="Chen X."/>
            <person name="Wang L."/>
            <person name="Chen S."/>
        </authorList>
    </citation>
    <scope>NUCLEOTIDE SEQUENCE [LARGE SCALE GENOMIC DNA]</scope>
    <source>
        <strain evidence="2 3">CBA1105</strain>
    </source>
</reference>
<dbReference type="SUPFAM" id="SSF56784">
    <property type="entry name" value="HAD-like"/>
    <property type="match status" value="1"/>
</dbReference>
<dbReference type="GeneID" id="39848200"/>
<dbReference type="Gene3D" id="3.40.50.1000">
    <property type="entry name" value="HAD superfamily/HAD-like"/>
    <property type="match status" value="1"/>
</dbReference>